<reference evidence="2" key="1">
    <citation type="submission" date="2017-02" db="EMBL/GenBank/DDBJ databases">
        <title>Delving into the versatile metabolic prowess of the omnipresent phylum Bacteroidetes.</title>
        <authorList>
            <person name="Nobu M.K."/>
            <person name="Mei R."/>
            <person name="Narihiro T."/>
            <person name="Kuroda K."/>
            <person name="Liu W.-T."/>
        </authorList>
    </citation>
    <scope>NUCLEOTIDE SEQUENCE</scope>
    <source>
        <strain evidence="2">ADurb.Bin160</strain>
    </source>
</reference>
<sequence length="82" mass="9745">MLMMAQPVIDSINSIIKKFKSKEIFQIIFPNPSNIFRNQKSAHSFSKTENLIFVCARYEGIDHRFVQYFQDKYPDNFHQISI</sequence>
<dbReference type="InterPro" id="IPR029026">
    <property type="entry name" value="tRNA_m1G_MTases_N"/>
</dbReference>
<proteinExistence type="predicted"/>
<dbReference type="GO" id="GO:0002939">
    <property type="term" value="P:tRNA N1-guanine methylation"/>
    <property type="evidence" value="ECO:0007669"/>
    <property type="project" value="TreeGrafter"/>
</dbReference>
<dbReference type="PANTHER" id="PTHR46417:SF1">
    <property type="entry name" value="TRNA (GUANINE-N(1)-)-METHYLTRANSFERASE"/>
    <property type="match status" value="1"/>
</dbReference>
<dbReference type="EC" id="2.1.1.228" evidence="2"/>
<evidence type="ECO:0000313" key="2">
    <source>
        <dbReference type="EMBL" id="OQB42486.1"/>
    </source>
</evidence>
<organism evidence="2">
    <name type="scientific">candidate division CPR1 bacterium ADurb.Bin160</name>
    <dbReference type="NCBI Taxonomy" id="1852826"/>
    <lineage>
        <taxon>Bacteria</taxon>
        <taxon>candidate division CPR1</taxon>
    </lineage>
</organism>
<comment type="caution">
    <text evidence="2">The sequence shown here is derived from an EMBL/GenBank/DDBJ whole genome shotgun (WGS) entry which is preliminary data.</text>
</comment>
<name>A0A1V5ZQZ0_9BACT</name>
<keyword evidence="2" id="KW-0808">Transferase</keyword>
<dbReference type="InterPro" id="IPR029028">
    <property type="entry name" value="Alpha/beta_knot_MTases"/>
</dbReference>
<dbReference type="InterPro" id="IPR016009">
    <property type="entry name" value="tRNA_MeTrfase_TRMD/TRM10"/>
</dbReference>
<dbReference type="GO" id="GO:0005829">
    <property type="term" value="C:cytosol"/>
    <property type="evidence" value="ECO:0007669"/>
    <property type="project" value="TreeGrafter"/>
</dbReference>
<feature type="domain" description="tRNA methyltransferase TRMD/TRM10-type" evidence="1">
    <location>
        <begin position="1"/>
        <end position="69"/>
    </location>
</feature>
<protein>
    <submittedName>
        <fullName evidence="2">tRNA (Guanine-N(1)-)-methyltransferase</fullName>
        <ecNumber evidence="2">2.1.1.228</ecNumber>
    </submittedName>
</protein>
<dbReference type="InterPro" id="IPR002649">
    <property type="entry name" value="tRNA_m1G_MeTrfase_TrmD"/>
</dbReference>
<accession>A0A1V5ZQZ0</accession>
<gene>
    <name evidence="2" type="primary">trmD_2</name>
    <name evidence="2" type="ORF">BWY04_00186</name>
</gene>
<dbReference type="SUPFAM" id="SSF75217">
    <property type="entry name" value="alpha/beta knot"/>
    <property type="match status" value="1"/>
</dbReference>
<dbReference type="Pfam" id="PF01746">
    <property type="entry name" value="tRNA_m1G_MT"/>
    <property type="match status" value="1"/>
</dbReference>
<evidence type="ECO:0000259" key="1">
    <source>
        <dbReference type="Pfam" id="PF01746"/>
    </source>
</evidence>
<dbReference type="EMBL" id="MWDB01000002">
    <property type="protein sequence ID" value="OQB42486.1"/>
    <property type="molecule type" value="Genomic_DNA"/>
</dbReference>
<keyword evidence="2" id="KW-0489">Methyltransferase</keyword>
<dbReference type="Proteomes" id="UP000485621">
    <property type="component" value="Unassembled WGS sequence"/>
</dbReference>
<dbReference type="PANTHER" id="PTHR46417">
    <property type="entry name" value="TRNA (GUANINE-N(1)-)-METHYLTRANSFERASE"/>
    <property type="match status" value="1"/>
</dbReference>
<dbReference type="AlphaFoldDB" id="A0A1V5ZQZ0"/>
<dbReference type="Gene3D" id="3.40.1280.10">
    <property type="match status" value="1"/>
</dbReference>
<dbReference type="GO" id="GO:0052906">
    <property type="term" value="F:tRNA (guanine(37)-N1)-methyltransferase activity"/>
    <property type="evidence" value="ECO:0007669"/>
    <property type="project" value="UniProtKB-EC"/>
</dbReference>